<dbReference type="STRING" id="98403.A0A151GXU7"/>
<feature type="compositionally biased region" description="Low complexity" evidence="1">
    <location>
        <begin position="125"/>
        <end position="138"/>
    </location>
</feature>
<feature type="region of interest" description="Disordered" evidence="1">
    <location>
        <begin position="752"/>
        <end position="809"/>
    </location>
</feature>
<protein>
    <recommendedName>
        <fullName evidence="4">CRIB domain-containing protein</fullName>
    </recommendedName>
</protein>
<dbReference type="Proteomes" id="UP000076580">
    <property type="component" value="Chromosome 01"/>
</dbReference>
<feature type="compositionally biased region" description="Polar residues" evidence="1">
    <location>
        <begin position="352"/>
        <end position="364"/>
    </location>
</feature>
<organism evidence="2 3">
    <name type="scientific">Drechmeria coniospora</name>
    <name type="common">Nematophagous fungus</name>
    <name type="synonym">Meria coniospora</name>
    <dbReference type="NCBI Taxonomy" id="98403"/>
    <lineage>
        <taxon>Eukaryota</taxon>
        <taxon>Fungi</taxon>
        <taxon>Dikarya</taxon>
        <taxon>Ascomycota</taxon>
        <taxon>Pezizomycotina</taxon>
        <taxon>Sordariomycetes</taxon>
        <taxon>Hypocreomycetidae</taxon>
        <taxon>Hypocreales</taxon>
        <taxon>Ophiocordycipitaceae</taxon>
        <taxon>Drechmeria</taxon>
    </lineage>
</organism>
<feature type="compositionally biased region" description="Polar residues" evidence="1">
    <location>
        <begin position="794"/>
        <end position="809"/>
    </location>
</feature>
<proteinExistence type="predicted"/>
<feature type="region of interest" description="Disordered" evidence="1">
    <location>
        <begin position="429"/>
        <end position="452"/>
    </location>
</feature>
<keyword evidence="3" id="KW-1185">Reference proteome</keyword>
<name>A0A151GXU7_DRECN</name>
<feature type="region of interest" description="Disordered" evidence="1">
    <location>
        <begin position="202"/>
        <end position="236"/>
    </location>
</feature>
<comment type="caution">
    <text evidence="2">The sequence shown here is derived from an EMBL/GenBank/DDBJ whole genome shotgun (WGS) entry which is preliminary data.</text>
</comment>
<feature type="region of interest" description="Disordered" evidence="1">
    <location>
        <begin position="117"/>
        <end position="172"/>
    </location>
</feature>
<reference evidence="2 3" key="1">
    <citation type="journal article" date="2016" name="Sci. Rep.">
        <title>Insights into Adaptations to a Near-Obligate Nematode Endoparasitic Lifestyle from the Finished Genome of Drechmeria coniospora.</title>
        <authorList>
            <person name="Zhang L."/>
            <person name="Zhou Z."/>
            <person name="Guo Q."/>
            <person name="Fokkens L."/>
            <person name="Miskei M."/>
            <person name="Pocsi I."/>
            <person name="Zhang W."/>
            <person name="Chen M."/>
            <person name="Wang L."/>
            <person name="Sun Y."/>
            <person name="Donzelli B.G."/>
            <person name="Gibson D.M."/>
            <person name="Nelson D.R."/>
            <person name="Luo J.G."/>
            <person name="Rep M."/>
            <person name="Liu H."/>
            <person name="Yang S."/>
            <person name="Wang J."/>
            <person name="Krasnoff S.B."/>
            <person name="Xu Y."/>
            <person name="Molnar I."/>
            <person name="Lin M."/>
        </authorList>
    </citation>
    <scope>NUCLEOTIDE SEQUENCE [LARGE SCALE GENOMIC DNA]</scope>
    <source>
        <strain evidence="2 3">ARSEF 6962</strain>
    </source>
</reference>
<dbReference type="RefSeq" id="XP_040661224.1">
    <property type="nucleotide sequence ID" value="XM_040800341.1"/>
</dbReference>
<feature type="region of interest" description="Disordered" evidence="1">
    <location>
        <begin position="337"/>
        <end position="376"/>
    </location>
</feature>
<evidence type="ECO:0000256" key="1">
    <source>
        <dbReference type="SAM" id="MobiDB-lite"/>
    </source>
</evidence>
<dbReference type="GeneID" id="63715659"/>
<dbReference type="InParanoid" id="A0A151GXU7"/>
<evidence type="ECO:0008006" key="4">
    <source>
        <dbReference type="Google" id="ProtNLM"/>
    </source>
</evidence>
<feature type="region of interest" description="Disordered" evidence="1">
    <location>
        <begin position="671"/>
        <end position="700"/>
    </location>
</feature>
<evidence type="ECO:0000313" key="2">
    <source>
        <dbReference type="EMBL" id="KYK61872.1"/>
    </source>
</evidence>
<accession>A0A151GXU7</accession>
<evidence type="ECO:0000313" key="3">
    <source>
        <dbReference type="Proteomes" id="UP000076580"/>
    </source>
</evidence>
<dbReference type="AlphaFoldDB" id="A0A151GXU7"/>
<feature type="region of interest" description="Disordered" evidence="1">
    <location>
        <begin position="1"/>
        <end position="30"/>
    </location>
</feature>
<gene>
    <name evidence="2" type="ORF">DCS_03016</name>
</gene>
<dbReference type="EMBL" id="LAYC01000001">
    <property type="protein sequence ID" value="KYK61872.1"/>
    <property type="molecule type" value="Genomic_DNA"/>
</dbReference>
<sequence>MLAPVPQPLPDTNTDANTDADTDTRLPAQTPLDGCQLWQVATALRLFLDQHAWHGHGHRAASSESSSSVGSMTANDGATWEVTLDNLSLVRRPSLRSNESTSPSRDRLEHFGKAFFHRRARSKRGGSSPSSSTSSVYSVDDPLDNGPASPKESFIPAIFSRRKPSRDEPAAQRKLQISGPFNFQHLAHRPSPRNLAADGHARLEPATCPGPYAHRRAAEPSTASRMAPPSPSTSHLPLALAEDRYDNHCQTCPPPSPLVPRQMSSPASPPRYVNHARSENRHRACPPRALRLHEHPPSSARPITPSSSPSVPLRFSRRQSACGEFFDLDLSARADRPPTTGGFCRPQPFSPFASTEQLPKSSPSYDDVPPSETELPAVAGPSHDVAWPLSSPGQGSHAAVLPALPDVPEEEEGHGPSRRSRLSLISDNSSLRASQSVPLMRSMPPSHRPMSGTSDTLGCLDMSPPDRTVHSRHQSGIEAELSSFRENWEDDIDYCYEHEAEANCDYEWGRPSFDAASFDAASSPHLPSAEEGSAEMVPDGLALTFSAMTCPSRQAMPSLSPASQTSIGLSHEVVTPTSSMGVTNNFSLPRGDKTSLWPMELKFECRTPETCGFRESQVFALSPSSFVPPEYQQQLVLHEGEGPQDLSNQSASCQDDYSRMHNLVASYQRYSTSTTTTASTSRSNSTGKRHMSTTSSQTTLTRYTASNTSLNKLAATWADEQERPSTTNLSVLPKPAKPDLSAARHVIPEQIPATSAGNMRNACHKSHASEPLVSGEAPPFKLYDLPRPRRQRARTTSLSSQAQPVEQSV</sequence>
<feature type="region of interest" description="Disordered" evidence="1">
    <location>
        <begin position="255"/>
        <end position="314"/>
    </location>
</feature>